<evidence type="ECO:0000256" key="1">
    <source>
        <dbReference type="SAM" id="MobiDB-lite"/>
    </source>
</evidence>
<evidence type="ECO:0000313" key="2">
    <source>
        <dbReference type="EMBL" id="RPD61231.1"/>
    </source>
</evidence>
<organism evidence="2 3">
    <name type="scientific">Lentinus tigrinus ALCF2SS1-6</name>
    <dbReference type="NCBI Taxonomy" id="1328759"/>
    <lineage>
        <taxon>Eukaryota</taxon>
        <taxon>Fungi</taxon>
        <taxon>Dikarya</taxon>
        <taxon>Basidiomycota</taxon>
        <taxon>Agaricomycotina</taxon>
        <taxon>Agaricomycetes</taxon>
        <taxon>Polyporales</taxon>
        <taxon>Polyporaceae</taxon>
        <taxon>Lentinus</taxon>
    </lineage>
</organism>
<gene>
    <name evidence="2" type="ORF">L227DRAFT_610788</name>
</gene>
<feature type="region of interest" description="Disordered" evidence="1">
    <location>
        <begin position="64"/>
        <end position="104"/>
    </location>
</feature>
<protein>
    <submittedName>
        <fullName evidence="2">Uncharacterized protein</fullName>
    </submittedName>
</protein>
<reference evidence="2" key="1">
    <citation type="journal article" date="2018" name="Genome Biol. Evol.">
        <title>Genomics and development of Lentinus tigrinus, a white-rot wood-decaying mushroom with dimorphic fruiting bodies.</title>
        <authorList>
            <person name="Wu B."/>
            <person name="Xu Z."/>
            <person name="Knudson A."/>
            <person name="Carlson A."/>
            <person name="Chen N."/>
            <person name="Kovaka S."/>
            <person name="LaButti K."/>
            <person name="Lipzen A."/>
            <person name="Pennachio C."/>
            <person name="Riley R."/>
            <person name="Schakwitz W."/>
            <person name="Umezawa K."/>
            <person name="Ohm R.A."/>
            <person name="Grigoriev I.V."/>
            <person name="Nagy L.G."/>
            <person name="Gibbons J."/>
            <person name="Hibbett D."/>
        </authorList>
    </citation>
    <scope>NUCLEOTIDE SEQUENCE [LARGE SCALE GENOMIC DNA]</scope>
    <source>
        <strain evidence="2">ALCF2SS1-6</strain>
    </source>
</reference>
<evidence type="ECO:0000313" key="3">
    <source>
        <dbReference type="Proteomes" id="UP000313359"/>
    </source>
</evidence>
<proteinExistence type="predicted"/>
<dbReference type="OrthoDB" id="2756861at2759"/>
<dbReference type="Proteomes" id="UP000313359">
    <property type="component" value="Unassembled WGS sequence"/>
</dbReference>
<sequence>MAFTYAPDFVVKRRRRRSRQPVDPCLGFYEDIPTSPSIPLSASTPVRTVCSSEPIEEVHTVDLYGPNNPGDDDAGVRQRLSVAPPDSDSPAGIQTPVLLDKDANEPLTVEQFLRRAATTTSGKTPREY</sequence>
<accession>A0A5C2SC09</accession>
<dbReference type="AlphaFoldDB" id="A0A5C2SC09"/>
<name>A0A5C2SC09_9APHY</name>
<dbReference type="EMBL" id="ML122263">
    <property type="protein sequence ID" value="RPD61231.1"/>
    <property type="molecule type" value="Genomic_DNA"/>
</dbReference>
<keyword evidence="3" id="KW-1185">Reference proteome</keyword>